<dbReference type="AlphaFoldDB" id="A0A8C0B264"/>
<evidence type="ECO:0000259" key="2">
    <source>
        <dbReference type="PROSITE" id="PS51465"/>
    </source>
</evidence>
<dbReference type="PROSITE" id="PS51465">
    <property type="entry name" value="KAZAL_2"/>
    <property type="match status" value="1"/>
</dbReference>
<name>A0A8C0B264_9AVES</name>
<evidence type="ECO:0000256" key="1">
    <source>
        <dbReference type="ARBA" id="ARBA00023157"/>
    </source>
</evidence>
<keyword evidence="4" id="KW-1185">Reference proteome</keyword>
<dbReference type="SUPFAM" id="SSF100895">
    <property type="entry name" value="Kazal-type serine protease inhibitors"/>
    <property type="match status" value="1"/>
</dbReference>
<sequence length="63" mass="7118">MSLSGDNSAASCGRYMLSEKNQLACTRNYEPVCGTDNVTYSNECSLFFKCYHVYNTRLKNGNF</sequence>
<organism evidence="3 4">
    <name type="scientific">Buteo japonicus</name>
    <dbReference type="NCBI Taxonomy" id="224669"/>
    <lineage>
        <taxon>Eukaryota</taxon>
        <taxon>Metazoa</taxon>
        <taxon>Chordata</taxon>
        <taxon>Craniata</taxon>
        <taxon>Vertebrata</taxon>
        <taxon>Euteleostomi</taxon>
        <taxon>Archelosauria</taxon>
        <taxon>Archosauria</taxon>
        <taxon>Dinosauria</taxon>
        <taxon>Saurischia</taxon>
        <taxon>Theropoda</taxon>
        <taxon>Coelurosauria</taxon>
        <taxon>Aves</taxon>
        <taxon>Neognathae</taxon>
        <taxon>Neoaves</taxon>
        <taxon>Telluraves</taxon>
        <taxon>Accipitrimorphae</taxon>
        <taxon>Accipitriformes</taxon>
        <taxon>Accipitridae</taxon>
        <taxon>Accipitrinae</taxon>
        <taxon>Buteo</taxon>
    </lineage>
</organism>
<dbReference type="Proteomes" id="UP000694555">
    <property type="component" value="Unplaced"/>
</dbReference>
<keyword evidence="1" id="KW-1015">Disulfide bond</keyword>
<reference evidence="3" key="1">
    <citation type="submission" date="2025-08" db="UniProtKB">
        <authorList>
            <consortium name="Ensembl"/>
        </authorList>
    </citation>
    <scope>IDENTIFICATION</scope>
</reference>
<reference evidence="3" key="2">
    <citation type="submission" date="2025-09" db="UniProtKB">
        <authorList>
            <consortium name="Ensembl"/>
        </authorList>
    </citation>
    <scope>IDENTIFICATION</scope>
</reference>
<evidence type="ECO:0000313" key="4">
    <source>
        <dbReference type="Proteomes" id="UP000694555"/>
    </source>
</evidence>
<dbReference type="Gene3D" id="3.30.60.30">
    <property type="match status" value="1"/>
</dbReference>
<feature type="domain" description="Kazal-like" evidence="2">
    <location>
        <begin position="6"/>
        <end position="63"/>
    </location>
</feature>
<evidence type="ECO:0000313" key="3">
    <source>
        <dbReference type="Ensembl" id="ENSBJAP00000010535.1"/>
    </source>
</evidence>
<proteinExistence type="predicted"/>
<accession>A0A8C0B264</accession>
<dbReference type="Pfam" id="PF00050">
    <property type="entry name" value="Kazal_1"/>
    <property type="match status" value="1"/>
</dbReference>
<dbReference type="InterPro" id="IPR036058">
    <property type="entry name" value="Kazal_dom_sf"/>
</dbReference>
<dbReference type="InterPro" id="IPR002350">
    <property type="entry name" value="Kazal_dom"/>
</dbReference>
<dbReference type="Ensembl" id="ENSBJAT00000010835.1">
    <property type="protein sequence ID" value="ENSBJAP00000010535.1"/>
    <property type="gene ID" value="ENSBJAG00000007181.1"/>
</dbReference>
<protein>
    <recommendedName>
        <fullName evidence="2">Kazal-like domain-containing protein</fullName>
    </recommendedName>
</protein>
<dbReference type="SMART" id="SM00280">
    <property type="entry name" value="KAZAL"/>
    <property type="match status" value="1"/>
</dbReference>